<dbReference type="RefSeq" id="WP_106740213.1">
    <property type="nucleotide sequence ID" value="NZ_PXYY01000006.1"/>
</dbReference>
<proteinExistence type="predicted"/>
<keyword evidence="1" id="KW-0472">Membrane</keyword>
<keyword evidence="1" id="KW-0812">Transmembrane</keyword>
<evidence type="ECO:0000313" key="2">
    <source>
        <dbReference type="EMBL" id="PSJ81190.1"/>
    </source>
</evidence>
<dbReference type="AlphaFoldDB" id="A0A2P7U2J1"/>
<dbReference type="EMBL" id="PXYY01000006">
    <property type="protein sequence ID" value="PSJ81190.1"/>
    <property type="molecule type" value="Genomic_DNA"/>
</dbReference>
<sequence>MKPEWISLILSIFAVMFTYVGYRHQVKPSIKIIAVISGNDADTVVIELKRLKHGYHFYRVETISPETCLIYDYGEGNYTPHIPLHLIHSRVLELNYWINPESDRSGACRFWFTVSKNDKGRSLRLCFKNALFPYKSSSVIPIGSEGLTVI</sequence>
<accession>A0A2P7U2J1</accession>
<keyword evidence="3" id="KW-1185">Reference proteome</keyword>
<reference evidence="2 3" key="1">
    <citation type="submission" date="2018-03" db="EMBL/GenBank/DDBJ databases">
        <title>Neisseria weixii sp. nov., isolated from the intestinal contents of Tibetan Plateau pika (Ochotona curzoniae) in Yushu, Qinghai Province, China.</title>
        <authorList>
            <person name="Gui Z."/>
        </authorList>
    </citation>
    <scope>NUCLEOTIDE SEQUENCE [LARGE SCALE GENOMIC DNA]</scope>
    <source>
        <strain evidence="2 3">ATCC 51483</strain>
    </source>
</reference>
<feature type="transmembrane region" description="Helical" evidence="1">
    <location>
        <begin position="6"/>
        <end position="22"/>
    </location>
</feature>
<dbReference type="Proteomes" id="UP000241868">
    <property type="component" value="Unassembled WGS sequence"/>
</dbReference>
<keyword evidence="1" id="KW-1133">Transmembrane helix</keyword>
<name>A0A2P7U2J1_9NEIS</name>
<comment type="caution">
    <text evidence="2">The sequence shown here is derived from an EMBL/GenBank/DDBJ whole genome shotgun (WGS) entry which is preliminary data.</text>
</comment>
<protein>
    <submittedName>
        <fullName evidence="2">Uncharacterized protein</fullName>
    </submittedName>
</protein>
<organism evidence="2 3">
    <name type="scientific">Neisseria iguanae</name>
    <dbReference type="NCBI Taxonomy" id="90242"/>
    <lineage>
        <taxon>Bacteria</taxon>
        <taxon>Pseudomonadati</taxon>
        <taxon>Pseudomonadota</taxon>
        <taxon>Betaproteobacteria</taxon>
        <taxon>Neisseriales</taxon>
        <taxon>Neisseriaceae</taxon>
        <taxon>Neisseria</taxon>
    </lineage>
</organism>
<evidence type="ECO:0000256" key="1">
    <source>
        <dbReference type="SAM" id="Phobius"/>
    </source>
</evidence>
<gene>
    <name evidence="2" type="ORF">C7N83_01845</name>
</gene>
<evidence type="ECO:0000313" key="3">
    <source>
        <dbReference type="Proteomes" id="UP000241868"/>
    </source>
</evidence>